<feature type="transmembrane region" description="Helical" evidence="9">
    <location>
        <begin position="238"/>
        <end position="259"/>
    </location>
</feature>
<organism evidence="10">
    <name type="scientific">Udotea sp. TZ0819</name>
    <dbReference type="NCBI Taxonomy" id="2364085"/>
    <lineage>
        <taxon>Eukaryota</taxon>
        <taxon>Viridiplantae</taxon>
        <taxon>Chlorophyta</taxon>
        <taxon>core chlorophytes</taxon>
        <taxon>Ulvophyceae</taxon>
        <taxon>TCBD clade</taxon>
        <taxon>Bryopsidales</taxon>
        <taxon>Halimedineae</taxon>
        <taxon>Halimedaceae</taxon>
        <taxon>Udoteae</taxon>
        <taxon>Udotea</taxon>
    </lineage>
</organism>
<evidence type="ECO:0000256" key="8">
    <source>
        <dbReference type="ARBA" id="ARBA00043980"/>
    </source>
</evidence>
<feature type="transmembrane region" description="Helical" evidence="9">
    <location>
        <begin position="199"/>
        <end position="218"/>
    </location>
</feature>
<evidence type="ECO:0000256" key="9">
    <source>
        <dbReference type="SAM" id="Phobius"/>
    </source>
</evidence>
<evidence type="ECO:0000256" key="7">
    <source>
        <dbReference type="ARBA" id="ARBA00023136"/>
    </source>
</evidence>
<reference evidence="10" key="2">
    <citation type="journal article" date="2019" name="Mol. Phylogenet. Evol.">
        <title>Reassessment of the classification of bryopsidales (chlorophyta) based on chloroplast phylogenomic analyses.</title>
        <authorList>
            <person name="Cremen M.C."/>
            <person name="Leliaert F."/>
            <person name="West J."/>
            <person name="Lam D.W."/>
            <person name="Shimada S."/>
            <person name="Lopez-Bautista J.M."/>
            <person name="Verbruggen H."/>
        </authorList>
    </citation>
    <scope>NUCLEOTIDE SEQUENCE</scope>
</reference>
<dbReference type="AlphaFoldDB" id="A0A386B285"/>
<comment type="subcellular location">
    <subcellularLocation>
        <location evidence="1">Membrane</location>
        <topology evidence="1">Multi-pass membrane protein</topology>
    </subcellularLocation>
</comment>
<name>A0A386B285_9CHLO</name>
<keyword evidence="3 9" id="KW-0812">Transmembrane</keyword>
<evidence type="ECO:0000256" key="4">
    <source>
        <dbReference type="ARBA" id="ARBA00022781"/>
    </source>
</evidence>
<keyword evidence="5 9" id="KW-1133">Transmembrane helix</keyword>
<feature type="transmembrane region" description="Helical" evidence="9">
    <location>
        <begin position="48"/>
        <end position="71"/>
    </location>
</feature>
<keyword evidence="6" id="KW-0406">Ion transport</keyword>
<feature type="transmembrane region" description="Helical" evidence="9">
    <location>
        <begin position="165"/>
        <end position="187"/>
    </location>
</feature>
<evidence type="ECO:0000256" key="3">
    <source>
        <dbReference type="ARBA" id="ARBA00022692"/>
    </source>
</evidence>
<accession>A0A386B285</accession>
<dbReference type="EMBL" id="MH591113">
    <property type="protein sequence ID" value="AYC65748.1"/>
    <property type="molecule type" value="Genomic_DNA"/>
</dbReference>
<geneLocation type="chloroplast" evidence="10"/>
<reference evidence="10" key="1">
    <citation type="submission" date="2018-07" db="EMBL/GenBank/DDBJ databases">
        <authorList>
            <person name="Quirk P.G."/>
            <person name="Krulwich T.A."/>
        </authorList>
    </citation>
    <scope>NUCLEOTIDE SEQUENCE</scope>
</reference>
<evidence type="ECO:0000256" key="1">
    <source>
        <dbReference type="ARBA" id="ARBA00004141"/>
    </source>
</evidence>
<sequence length="279" mass="33762">MEQIGFLPRSIVRTLKRFLKQIGLLQGGLFAIYEFRISRYILAVSFQCFFLIVCPWIFHFFLEFFILHIFLKSPIIFLNFNQQQQAFAQVQTFSQQFYFETFFQSSKIFSINWKYPLLVNVKQRIFIEKNNLETIYQNYFLKYAHFYNEQSVSIVTNWILDFTTFLFFVVILVFLIPQILVLKTCFIEALLSLNETIKCFFLIFFLDLIVGFHSSKSWEIFLQYIFEHFGFQIYQNSNFIAFFISTFPVFLDTIFKYWIFRYLNRISPCTVLTYQAMIE</sequence>
<keyword evidence="10" id="KW-0934">Plastid</keyword>
<dbReference type="PANTHER" id="PTHR33650">
    <property type="entry name" value="CHLOROPLAST ENVELOPE MEMBRANE PROTEIN-RELATED"/>
    <property type="match status" value="1"/>
</dbReference>
<evidence type="ECO:0000313" key="10">
    <source>
        <dbReference type="EMBL" id="AYC65748.1"/>
    </source>
</evidence>
<gene>
    <name evidence="10" type="primary">cemA</name>
</gene>
<keyword evidence="7 9" id="KW-0472">Membrane</keyword>
<dbReference type="Pfam" id="PF03040">
    <property type="entry name" value="CemA"/>
    <property type="match status" value="1"/>
</dbReference>
<comment type="similarity">
    <text evidence="8">Belongs to the CemA family.</text>
</comment>
<dbReference type="InterPro" id="IPR004282">
    <property type="entry name" value="CemA"/>
</dbReference>
<keyword evidence="4" id="KW-0375">Hydrogen ion transport</keyword>
<evidence type="ECO:0000256" key="2">
    <source>
        <dbReference type="ARBA" id="ARBA00022448"/>
    </source>
</evidence>
<evidence type="ECO:0000256" key="5">
    <source>
        <dbReference type="ARBA" id="ARBA00022989"/>
    </source>
</evidence>
<dbReference type="PANTHER" id="PTHR33650:SF2">
    <property type="entry name" value="CHLOROPLAST ENVELOPE MEMBRANE PROTEIN"/>
    <property type="match status" value="1"/>
</dbReference>
<keyword evidence="10" id="KW-0150">Chloroplast</keyword>
<protein>
    <submittedName>
        <fullName evidence="10">Envelope membrane protein</fullName>
    </submittedName>
</protein>
<dbReference type="GO" id="GO:1902600">
    <property type="term" value="P:proton transmembrane transport"/>
    <property type="evidence" value="ECO:0007669"/>
    <property type="project" value="UniProtKB-KW"/>
</dbReference>
<evidence type="ECO:0000256" key="6">
    <source>
        <dbReference type="ARBA" id="ARBA00023065"/>
    </source>
</evidence>
<keyword evidence="2" id="KW-0813">Transport</keyword>
<dbReference type="GO" id="GO:0016020">
    <property type="term" value="C:membrane"/>
    <property type="evidence" value="ECO:0007669"/>
    <property type="project" value="UniProtKB-SubCell"/>
</dbReference>
<proteinExistence type="inferred from homology"/>